<sequence>MGKKYKSKSGANLKKVPVTEAKEEPETPRAKSPKNVEAKCAVPKELPPKISMEKAKMHQDQMSALATMPLRLDQKIQCIKTVQQELFKLHMQQLTLLDDCTEFLKELNAVQSGNNLEEKLVLETFVLVKAKLSDVFEHFLPAQLDMLKHETKILHVSNQLMSK</sequence>
<feature type="compositionally biased region" description="Basic and acidic residues" evidence="1">
    <location>
        <begin position="20"/>
        <end position="37"/>
    </location>
</feature>
<dbReference type="RefSeq" id="XP_016969019.1">
    <property type="nucleotide sequence ID" value="XM_017113530.1"/>
</dbReference>
<protein>
    <submittedName>
        <fullName evidence="4">Uncharacterized protein LOC108037075</fullName>
    </submittedName>
</protein>
<proteinExistence type="predicted"/>
<accession>A0A6P4DY44</accession>
<gene>
    <name evidence="4" type="primary">LOC108037075</name>
    <name evidence="2" type="synonym">108037075</name>
</gene>
<name>A0A6P4DY44_DRORH</name>
<evidence type="ECO:0000313" key="3">
    <source>
        <dbReference type="Proteomes" id="UP001652680"/>
    </source>
</evidence>
<dbReference type="EnsemblMetazoa" id="XM_017113530.2">
    <property type="protein sequence ID" value="XP_016969019.1"/>
    <property type="gene ID" value="LOC108037075"/>
</dbReference>
<feature type="region of interest" description="Disordered" evidence="1">
    <location>
        <begin position="1"/>
        <end position="38"/>
    </location>
</feature>
<evidence type="ECO:0000256" key="1">
    <source>
        <dbReference type="SAM" id="MobiDB-lite"/>
    </source>
</evidence>
<organism evidence="4">
    <name type="scientific">Drosophila rhopaloa</name>
    <name type="common">Fruit fly</name>
    <dbReference type="NCBI Taxonomy" id="1041015"/>
    <lineage>
        <taxon>Eukaryota</taxon>
        <taxon>Metazoa</taxon>
        <taxon>Ecdysozoa</taxon>
        <taxon>Arthropoda</taxon>
        <taxon>Hexapoda</taxon>
        <taxon>Insecta</taxon>
        <taxon>Pterygota</taxon>
        <taxon>Neoptera</taxon>
        <taxon>Endopterygota</taxon>
        <taxon>Diptera</taxon>
        <taxon>Brachycera</taxon>
        <taxon>Muscomorpha</taxon>
        <taxon>Ephydroidea</taxon>
        <taxon>Drosophilidae</taxon>
        <taxon>Drosophila</taxon>
        <taxon>Sophophora</taxon>
    </lineage>
</organism>
<dbReference type="OrthoDB" id="7867182at2759"/>
<reference evidence="4" key="2">
    <citation type="submission" date="2025-04" db="UniProtKB">
        <authorList>
            <consortium name="RefSeq"/>
        </authorList>
    </citation>
    <scope>IDENTIFICATION</scope>
</reference>
<keyword evidence="3" id="KW-1185">Reference proteome</keyword>
<dbReference type="Proteomes" id="UP001652680">
    <property type="component" value="Unassembled WGS sequence"/>
</dbReference>
<reference evidence="3" key="1">
    <citation type="journal article" date="2021" name="Elife">
        <title>Highly contiguous assemblies of 101 drosophilid genomes.</title>
        <authorList>
            <person name="Kim B.Y."/>
            <person name="Wang J.R."/>
            <person name="Miller D.E."/>
            <person name="Barmina O."/>
            <person name="Delaney E."/>
            <person name="Thompson A."/>
            <person name="Comeault A.A."/>
            <person name="Peede D."/>
            <person name="D'Agostino E.R."/>
            <person name="Pelaez J."/>
            <person name="Aguilar J.M."/>
            <person name="Haji D."/>
            <person name="Matsunaga T."/>
            <person name="Armstrong E.E."/>
            <person name="Zych M."/>
            <person name="Ogawa Y."/>
            <person name="Stamenkovic-Radak M."/>
            <person name="Jelic M."/>
            <person name="Veselinovic M.S."/>
            <person name="Tanaskovic M."/>
            <person name="Eric P."/>
            <person name="Gao J.J."/>
            <person name="Katoh T.K."/>
            <person name="Toda M.J."/>
            <person name="Watabe H."/>
            <person name="Watada M."/>
            <person name="Davis J.S."/>
            <person name="Moyle L.C."/>
            <person name="Manoli G."/>
            <person name="Bertolini E."/>
            <person name="Kostal V."/>
            <person name="Hawley R.S."/>
            <person name="Takahashi A."/>
            <person name="Jones C.D."/>
            <person name="Price D.K."/>
            <person name="Whiteman N."/>
            <person name="Kopp A."/>
            <person name="Matute D.R."/>
            <person name="Petrov D.A."/>
        </authorList>
    </citation>
    <scope>NUCLEOTIDE SEQUENCE [LARGE SCALE GENOMIC DNA]</scope>
</reference>
<evidence type="ECO:0000313" key="2">
    <source>
        <dbReference type="EnsemblMetazoa" id="XP_016969019.1"/>
    </source>
</evidence>
<evidence type="ECO:0000313" key="4">
    <source>
        <dbReference type="RefSeq" id="XP_016969019.1"/>
    </source>
</evidence>
<reference evidence="2" key="3">
    <citation type="submission" date="2025-05" db="UniProtKB">
        <authorList>
            <consortium name="EnsemblMetazoa"/>
        </authorList>
    </citation>
    <scope>IDENTIFICATION</scope>
</reference>
<dbReference type="AlphaFoldDB" id="A0A6P4DY44"/>
<dbReference type="GeneID" id="108037075"/>